<keyword evidence="1" id="KW-1133">Transmembrane helix</keyword>
<sequence>MEKQNQICQTSQHISEKSAFGIKWKSIAPAVRRQSIRWRIQMDELHGKAFFHPLIAGATIYLCEVMASVDMSIGRALLMVIGGLAFGIYRKLMRCNCRIE</sequence>
<keyword evidence="1" id="KW-0812">Transmembrane</keyword>
<keyword evidence="1" id="KW-0472">Membrane</keyword>
<organism evidence="2 3">
    <name type="scientific">Paraburkholderia acidiphila</name>
    <dbReference type="NCBI Taxonomy" id="2571747"/>
    <lineage>
        <taxon>Bacteria</taxon>
        <taxon>Pseudomonadati</taxon>
        <taxon>Pseudomonadota</taxon>
        <taxon>Betaproteobacteria</taxon>
        <taxon>Burkholderiales</taxon>
        <taxon>Burkholderiaceae</taxon>
        <taxon>Paraburkholderia</taxon>
    </lineage>
</organism>
<dbReference type="OrthoDB" id="9104457at2"/>
<name>A0A7Z2G9R2_9BURK</name>
<evidence type="ECO:0000313" key="3">
    <source>
        <dbReference type="Proteomes" id="UP000434209"/>
    </source>
</evidence>
<feature type="transmembrane region" description="Helical" evidence="1">
    <location>
        <begin position="49"/>
        <end position="67"/>
    </location>
</feature>
<keyword evidence="3" id="KW-1185">Reference proteome</keyword>
<reference evidence="2 3" key="1">
    <citation type="submission" date="2019-12" db="EMBL/GenBank/DDBJ databases">
        <title>Paraburkholderia acidiphila 7Q-K02 sp. nov and Paraburkholderia acidisoli DHF22 sp. nov., two strains isolated from forest soil.</title>
        <authorList>
            <person name="Gao Z."/>
            <person name="Qiu L."/>
        </authorList>
    </citation>
    <scope>NUCLEOTIDE SEQUENCE [LARGE SCALE GENOMIC DNA]</scope>
    <source>
        <strain evidence="2 3">7Q-K02</strain>
    </source>
</reference>
<dbReference type="Proteomes" id="UP000434209">
    <property type="component" value="Chromosome 2"/>
</dbReference>
<dbReference type="EMBL" id="CP046910">
    <property type="protein sequence ID" value="QGZ57746.1"/>
    <property type="molecule type" value="Genomic_DNA"/>
</dbReference>
<dbReference type="RefSeq" id="WP_158760684.1">
    <property type="nucleotide sequence ID" value="NZ_CP046910.1"/>
</dbReference>
<evidence type="ECO:0000313" key="2">
    <source>
        <dbReference type="EMBL" id="QGZ57746.1"/>
    </source>
</evidence>
<accession>A0A7Z2G9R2</accession>
<dbReference type="AlphaFoldDB" id="A0A7Z2G9R2"/>
<feature type="transmembrane region" description="Helical" evidence="1">
    <location>
        <begin position="73"/>
        <end position="89"/>
    </location>
</feature>
<dbReference type="KEGG" id="pacp:FAZ97_22940"/>
<evidence type="ECO:0000256" key="1">
    <source>
        <dbReference type="SAM" id="Phobius"/>
    </source>
</evidence>
<proteinExistence type="predicted"/>
<protein>
    <submittedName>
        <fullName evidence="2">Uncharacterized protein</fullName>
    </submittedName>
</protein>
<gene>
    <name evidence="2" type="ORF">FAZ97_22940</name>
</gene>